<dbReference type="InterPro" id="IPR049149">
    <property type="entry name" value="TetR/AcrR_C"/>
</dbReference>
<dbReference type="Gene3D" id="1.10.357.10">
    <property type="entry name" value="Tetracycline Repressor, domain 2"/>
    <property type="match status" value="1"/>
</dbReference>
<organism evidence="4 5">
    <name type="scientific">Aliiroseovarius pelagivivens</name>
    <dbReference type="NCBI Taxonomy" id="1639690"/>
    <lineage>
        <taxon>Bacteria</taxon>
        <taxon>Pseudomonadati</taxon>
        <taxon>Pseudomonadota</taxon>
        <taxon>Alphaproteobacteria</taxon>
        <taxon>Rhodobacterales</taxon>
        <taxon>Paracoccaceae</taxon>
        <taxon>Aliiroseovarius</taxon>
    </lineage>
</organism>
<dbReference type="Pfam" id="PF21303">
    <property type="entry name" value="TetR_C_39"/>
    <property type="match status" value="1"/>
</dbReference>
<reference evidence="4 5" key="1">
    <citation type="submission" date="2018-03" db="EMBL/GenBank/DDBJ databases">
        <authorList>
            <person name="Keele B.F."/>
        </authorList>
    </citation>
    <scope>NUCLEOTIDE SEQUENCE [LARGE SCALE GENOMIC DNA]</scope>
    <source>
        <strain evidence="4 5">CECT 8811</strain>
    </source>
</reference>
<dbReference type="PRINTS" id="PR00455">
    <property type="entry name" value="HTHTETR"/>
</dbReference>
<dbReference type="Proteomes" id="UP000244911">
    <property type="component" value="Unassembled WGS sequence"/>
</dbReference>
<evidence type="ECO:0000313" key="4">
    <source>
        <dbReference type="EMBL" id="SPF77258.1"/>
    </source>
</evidence>
<dbReference type="PANTHER" id="PTHR43479">
    <property type="entry name" value="ACREF/ENVCD OPERON REPRESSOR-RELATED"/>
    <property type="match status" value="1"/>
</dbReference>
<name>A0A2R8AMJ7_9RHOB</name>
<dbReference type="SUPFAM" id="SSF46689">
    <property type="entry name" value="Homeodomain-like"/>
    <property type="match status" value="1"/>
</dbReference>
<evidence type="ECO:0000256" key="1">
    <source>
        <dbReference type="ARBA" id="ARBA00023125"/>
    </source>
</evidence>
<dbReference type="RefSeq" id="WP_108857203.1">
    <property type="nucleotide sequence ID" value="NZ_OMOI01000001.1"/>
</dbReference>
<dbReference type="OrthoDB" id="8478851at2"/>
<dbReference type="EMBL" id="OMOI01000001">
    <property type="protein sequence ID" value="SPF77258.1"/>
    <property type="molecule type" value="Genomic_DNA"/>
</dbReference>
<proteinExistence type="predicted"/>
<dbReference type="InterPro" id="IPR001647">
    <property type="entry name" value="HTH_TetR"/>
</dbReference>
<accession>A0A2R8AMJ7</accession>
<dbReference type="InterPro" id="IPR023772">
    <property type="entry name" value="DNA-bd_HTH_TetR-type_CS"/>
</dbReference>
<sequence>MARIVKAPEERRAEIVETADRLFREHGYAKCSVEMIIREIGVAKGTFYYYFKSKPDILEAIVDKTLAQIVESAKGIADEPSLTAMQKMEALLGNSHIGDDGSLEVAEMLHLPENRELHELTNIQTVLQLSPILAQIVEQGVGESVFEVDRPLETIQFLFTGAQFLTDGSMFGFSETELRARRLVMQTIIEKALGAKPGSFDFMNPIRTVE</sequence>
<dbReference type="Pfam" id="PF00440">
    <property type="entry name" value="TetR_N"/>
    <property type="match status" value="1"/>
</dbReference>
<evidence type="ECO:0000313" key="5">
    <source>
        <dbReference type="Proteomes" id="UP000244911"/>
    </source>
</evidence>
<dbReference type="PANTHER" id="PTHR43479:SF11">
    <property type="entry name" value="ACREF_ENVCD OPERON REPRESSOR-RELATED"/>
    <property type="match status" value="1"/>
</dbReference>
<protein>
    <submittedName>
        <fullName evidence="4">Fatty acid metabolism regulator protein</fullName>
    </submittedName>
</protein>
<dbReference type="InterPro" id="IPR009057">
    <property type="entry name" value="Homeodomain-like_sf"/>
</dbReference>
<keyword evidence="5" id="KW-1185">Reference proteome</keyword>
<gene>
    <name evidence="4" type="primary">fadR_3</name>
    <name evidence="4" type="ORF">ALP8811_02282</name>
</gene>
<dbReference type="InterPro" id="IPR050624">
    <property type="entry name" value="HTH-type_Tx_Regulator"/>
</dbReference>
<dbReference type="GO" id="GO:0003677">
    <property type="term" value="F:DNA binding"/>
    <property type="evidence" value="ECO:0007669"/>
    <property type="project" value="UniProtKB-UniRule"/>
</dbReference>
<dbReference type="PROSITE" id="PS50977">
    <property type="entry name" value="HTH_TETR_2"/>
    <property type="match status" value="1"/>
</dbReference>
<feature type="DNA-binding region" description="H-T-H motif" evidence="2">
    <location>
        <begin position="32"/>
        <end position="51"/>
    </location>
</feature>
<evidence type="ECO:0000256" key="2">
    <source>
        <dbReference type="PROSITE-ProRule" id="PRU00335"/>
    </source>
</evidence>
<dbReference type="PROSITE" id="PS01081">
    <property type="entry name" value="HTH_TETR_1"/>
    <property type="match status" value="1"/>
</dbReference>
<dbReference type="AlphaFoldDB" id="A0A2R8AMJ7"/>
<evidence type="ECO:0000259" key="3">
    <source>
        <dbReference type="PROSITE" id="PS50977"/>
    </source>
</evidence>
<feature type="domain" description="HTH tetR-type" evidence="3">
    <location>
        <begin position="9"/>
        <end position="69"/>
    </location>
</feature>
<keyword evidence="1 2" id="KW-0238">DNA-binding</keyword>